<dbReference type="CDD" id="cd06530">
    <property type="entry name" value="S26_SPase_I"/>
    <property type="match status" value="1"/>
</dbReference>
<keyword evidence="6" id="KW-0812">Transmembrane</keyword>
<feature type="active site" evidence="5">
    <location>
        <position position="52"/>
    </location>
</feature>
<dbReference type="GO" id="GO:0016020">
    <property type="term" value="C:membrane"/>
    <property type="evidence" value="ECO:0007669"/>
    <property type="project" value="UniProtKB-SubCell"/>
</dbReference>
<dbReference type="InterPro" id="IPR036286">
    <property type="entry name" value="LexA/Signal_pep-like_sf"/>
</dbReference>
<reference evidence="8 9" key="1">
    <citation type="journal article" date="2015" name="Nature">
        <title>rRNA introns, odd ribosomes, and small enigmatic genomes across a large radiation of phyla.</title>
        <authorList>
            <person name="Brown C.T."/>
            <person name="Hug L.A."/>
            <person name="Thomas B.C."/>
            <person name="Sharon I."/>
            <person name="Castelle C.J."/>
            <person name="Singh A."/>
            <person name="Wilkins M.J."/>
            <person name="Williams K.H."/>
            <person name="Banfield J.F."/>
        </authorList>
    </citation>
    <scope>NUCLEOTIDE SEQUENCE [LARGE SCALE GENOMIC DNA]</scope>
</reference>
<dbReference type="PROSITE" id="PS00760">
    <property type="entry name" value="SPASE_I_2"/>
    <property type="match status" value="1"/>
</dbReference>
<evidence type="ECO:0000256" key="1">
    <source>
        <dbReference type="ARBA" id="ARBA00000677"/>
    </source>
</evidence>
<comment type="similarity">
    <text evidence="2 6">Belongs to the peptidase S26 family.</text>
</comment>
<dbReference type="EC" id="3.4.21.89" evidence="3 6"/>
<feature type="domain" description="Peptidase S26" evidence="7">
    <location>
        <begin position="22"/>
        <end position="182"/>
    </location>
</feature>
<dbReference type="GO" id="GO:0009003">
    <property type="term" value="F:signal peptidase activity"/>
    <property type="evidence" value="ECO:0007669"/>
    <property type="project" value="UniProtKB-EC"/>
</dbReference>
<dbReference type="PRINTS" id="PR00727">
    <property type="entry name" value="LEADERPTASE"/>
</dbReference>
<evidence type="ECO:0000256" key="4">
    <source>
        <dbReference type="ARBA" id="ARBA00022801"/>
    </source>
</evidence>
<accession>A0A0G1JAH4</accession>
<dbReference type="PANTHER" id="PTHR43390:SF1">
    <property type="entry name" value="CHLOROPLAST PROCESSING PEPTIDASE"/>
    <property type="match status" value="1"/>
</dbReference>
<organism evidence="8 9">
    <name type="scientific">Candidatus Giovannonibacteria bacterium GW2011_GWA2_44_13b</name>
    <dbReference type="NCBI Taxonomy" id="1618647"/>
    <lineage>
        <taxon>Bacteria</taxon>
        <taxon>Candidatus Giovannoniibacteriota</taxon>
    </lineage>
</organism>
<proteinExistence type="inferred from homology"/>
<dbReference type="InterPro" id="IPR019758">
    <property type="entry name" value="Pept_S26A_signal_pept_1_CS"/>
</dbReference>
<dbReference type="GO" id="GO:0006465">
    <property type="term" value="P:signal peptide processing"/>
    <property type="evidence" value="ECO:0007669"/>
    <property type="project" value="InterPro"/>
</dbReference>
<dbReference type="InterPro" id="IPR019533">
    <property type="entry name" value="Peptidase_S26"/>
</dbReference>
<dbReference type="Gene3D" id="2.10.109.10">
    <property type="entry name" value="Umud Fragment, subunit A"/>
    <property type="match status" value="1"/>
</dbReference>
<keyword evidence="6" id="KW-0472">Membrane</keyword>
<keyword evidence="6" id="KW-0645">Protease</keyword>
<dbReference type="Pfam" id="PF10502">
    <property type="entry name" value="Peptidase_S26"/>
    <property type="match status" value="1"/>
</dbReference>
<dbReference type="InterPro" id="IPR000223">
    <property type="entry name" value="Pept_S26A_signal_pept_1"/>
</dbReference>
<evidence type="ECO:0000256" key="6">
    <source>
        <dbReference type="RuleBase" id="RU362042"/>
    </source>
</evidence>
<keyword evidence="4 6" id="KW-0378">Hydrolase</keyword>
<dbReference type="InterPro" id="IPR019757">
    <property type="entry name" value="Pept_S26A_signal_pept_1_Lys-AS"/>
</dbReference>
<keyword evidence="6" id="KW-1133">Transmembrane helix</keyword>
<feature type="active site" evidence="5">
    <location>
        <position position="95"/>
    </location>
</feature>
<comment type="caution">
    <text evidence="8">The sequence shown here is derived from an EMBL/GenBank/DDBJ whole genome shotgun (WGS) entry which is preliminary data.</text>
</comment>
<evidence type="ECO:0000256" key="2">
    <source>
        <dbReference type="ARBA" id="ARBA00009370"/>
    </source>
</evidence>
<dbReference type="EMBL" id="LCHU01000014">
    <property type="protein sequence ID" value="KKT41002.1"/>
    <property type="molecule type" value="Genomic_DNA"/>
</dbReference>
<evidence type="ECO:0000256" key="5">
    <source>
        <dbReference type="PIRSR" id="PIRSR600223-1"/>
    </source>
</evidence>
<evidence type="ECO:0000256" key="3">
    <source>
        <dbReference type="ARBA" id="ARBA00013208"/>
    </source>
</evidence>
<dbReference type="PATRIC" id="fig|1618647.3.peg.575"/>
<comment type="subcellular location">
    <subcellularLocation>
        <location evidence="6">Membrane</location>
        <topology evidence="6">Single-pass type II membrane protein</topology>
    </subcellularLocation>
</comment>
<gene>
    <name evidence="8" type="ORF">UW30_C0014G0011</name>
</gene>
<dbReference type="Proteomes" id="UP000034736">
    <property type="component" value="Unassembled WGS sequence"/>
</dbReference>
<name>A0A0G1JAH4_9BACT</name>
<dbReference type="STRING" id="1618647.UW30_C0014G0011"/>
<dbReference type="NCBIfam" id="TIGR02227">
    <property type="entry name" value="sigpep_I_bact"/>
    <property type="match status" value="1"/>
</dbReference>
<protein>
    <recommendedName>
        <fullName evidence="3 6">Signal peptidase I</fullName>
        <ecNumber evidence="3 6">3.4.21.89</ecNumber>
    </recommendedName>
</protein>
<evidence type="ECO:0000313" key="8">
    <source>
        <dbReference type="EMBL" id="KKT41002.1"/>
    </source>
</evidence>
<dbReference type="PANTHER" id="PTHR43390">
    <property type="entry name" value="SIGNAL PEPTIDASE I"/>
    <property type="match status" value="1"/>
</dbReference>
<dbReference type="GO" id="GO:0004252">
    <property type="term" value="F:serine-type endopeptidase activity"/>
    <property type="evidence" value="ECO:0007669"/>
    <property type="project" value="InterPro"/>
</dbReference>
<dbReference type="AlphaFoldDB" id="A0A0G1JAH4"/>
<feature type="transmembrane region" description="Helical" evidence="6">
    <location>
        <begin position="21"/>
        <end position="42"/>
    </location>
</feature>
<dbReference type="SUPFAM" id="SSF51306">
    <property type="entry name" value="LexA/Signal peptidase"/>
    <property type="match status" value="1"/>
</dbReference>
<sequence length="194" mass="21800">MNIMADENQIVEGEEKKGNSVWEFIKVVVIALLIVIPIRTWIAQPFIVDGASMVPNYHSGEYLIIDEISYAFNPPKRGEAIVFRYPVNPSEYFIKRIIGLPGESVTIRNGIITIKQEGSDKTFVLSEPYIPKGVSTGPDETRELGEDQYFVMGDNREASYDSRAWGPLPKGNITGRAFVRLWPINKAGFAPTQY</sequence>
<dbReference type="PROSITE" id="PS00761">
    <property type="entry name" value="SPASE_I_3"/>
    <property type="match status" value="1"/>
</dbReference>
<evidence type="ECO:0000313" key="9">
    <source>
        <dbReference type="Proteomes" id="UP000034736"/>
    </source>
</evidence>
<evidence type="ECO:0000259" key="7">
    <source>
        <dbReference type="Pfam" id="PF10502"/>
    </source>
</evidence>
<comment type="catalytic activity">
    <reaction evidence="1 6">
        <text>Cleavage of hydrophobic, N-terminal signal or leader sequences from secreted and periplasmic proteins.</text>
        <dbReference type="EC" id="3.4.21.89"/>
    </reaction>
</comment>